<dbReference type="RefSeq" id="WP_005256770.1">
    <property type="nucleotide sequence ID" value="NZ_CP009111.1"/>
</dbReference>
<keyword evidence="4 7" id="KW-0812">Transmembrane</keyword>
<dbReference type="InterPro" id="IPR000515">
    <property type="entry name" value="MetI-like"/>
</dbReference>
<evidence type="ECO:0000256" key="4">
    <source>
        <dbReference type="ARBA" id="ARBA00022692"/>
    </source>
</evidence>
<keyword evidence="2 7" id="KW-0813">Transport</keyword>
<keyword evidence="3" id="KW-1003">Cell membrane</keyword>
<feature type="transmembrane region" description="Helical" evidence="7">
    <location>
        <begin position="128"/>
        <end position="148"/>
    </location>
</feature>
<comment type="similarity">
    <text evidence="7">Belongs to the binding-protein-dependent transport system permease family.</text>
</comment>
<protein>
    <submittedName>
        <fullName evidence="9">ABC transporter permease</fullName>
    </submittedName>
</protein>
<gene>
    <name evidence="9" type="ORF">R1CP_08815</name>
</gene>
<name>A0A1B1K1J2_RHOOP</name>
<organism evidence="9 10">
    <name type="scientific">Rhodococcus opacus</name>
    <name type="common">Nocardia opaca</name>
    <dbReference type="NCBI Taxonomy" id="37919"/>
    <lineage>
        <taxon>Bacteria</taxon>
        <taxon>Bacillati</taxon>
        <taxon>Actinomycetota</taxon>
        <taxon>Actinomycetes</taxon>
        <taxon>Mycobacteriales</taxon>
        <taxon>Nocardiaceae</taxon>
        <taxon>Rhodococcus</taxon>
    </lineage>
</organism>
<evidence type="ECO:0000259" key="8">
    <source>
        <dbReference type="PROSITE" id="PS50928"/>
    </source>
</evidence>
<evidence type="ECO:0000256" key="2">
    <source>
        <dbReference type="ARBA" id="ARBA00022448"/>
    </source>
</evidence>
<evidence type="ECO:0000256" key="6">
    <source>
        <dbReference type="ARBA" id="ARBA00023136"/>
    </source>
</evidence>
<dbReference type="GO" id="GO:0005886">
    <property type="term" value="C:plasma membrane"/>
    <property type="evidence" value="ECO:0007669"/>
    <property type="project" value="UniProtKB-SubCell"/>
</dbReference>
<feature type="transmembrane region" description="Helical" evidence="7">
    <location>
        <begin position="28"/>
        <end position="47"/>
    </location>
</feature>
<dbReference type="PANTHER" id="PTHR30193:SF42">
    <property type="entry name" value="ABC TRANSPORTER PERMEASE PROTEIN"/>
    <property type="match status" value="1"/>
</dbReference>
<dbReference type="PANTHER" id="PTHR30193">
    <property type="entry name" value="ABC TRANSPORTER PERMEASE PROTEIN"/>
    <property type="match status" value="1"/>
</dbReference>
<evidence type="ECO:0000256" key="5">
    <source>
        <dbReference type="ARBA" id="ARBA00022989"/>
    </source>
</evidence>
<dbReference type="SUPFAM" id="SSF161098">
    <property type="entry name" value="MetI-like"/>
    <property type="match status" value="1"/>
</dbReference>
<dbReference type="PROSITE" id="PS50928">
    <property type="entry name" value="ABC_TM1"/>
    <property type="match status" value="1"/>
</dbReference>
<comment type="subcellular location">
    <subcellularLocation>
        <location evidence="1 7">Cell membrane</location>
        <topology evidence="1 7">Multi-pass membrane protein</topology>
    </subcellularLocation>
</comment>
<evidence type="ECO:0000313" key="10">
    <source>
        <dbReference type="Proteomes" id="UP000186108"/>
    </source>
</evidence>
<feature type="transmembrane region" description="Helical" evidence="7">
    <location>
        <begin position="279"/>
        <end position="301"/>
    </location>
</feature>
<keyword evidence="6 7" id="KW-0472">Membrane</keyword>
<proteinExistence type="inferred from homology"/>
<dbReference type="CDD" id="cd06261">
    <property type="entry name" value="TM_PBP2"/>
    <property type="match status" value="1"/>
</dbReference>
<evidence type="ECO:0000256" key="3">
    <source>
        <dbReference type="ARBA" id="ARBA00022475"/>
    </source>
</evidence>
<dbReference type="GO" id="GO:0055085">
    <property type="term" value="P:transmembrane transport"/>
    <property type="evidence" value="ECO:0007669"/>
    <property type="project" value="InterPro"/>
</dbReference>
<sequence length="307" mass="33686">MTSTVPPQAGTEPRIPAPKVRRSRGDRWTIAVMLGLPAAIVIGLVWIPTVFTVILSFARWDGIGGTSTIEWIGAQNYVDAVQAYPPFQQALHNNVLWLAFLFVFPTILGIFLAVLLDRGLKGSRLYQSIFYIPVVLSMALVGFVWQLIYSTDGGVLNTILGTDVDWLGNPDVNIWAVMVAASWRHTGYIMLLYLAGLKAIDPSVREAALMDGAGPIRTFFRIVFPLMKPTNLLIIVITVIEALRAFDLVWVINKGRNGLELISALVTANVVGEAGRVGFGSALATIMLVISLVFIALYLWIVMRSDD</sequence>
<dbReference type="Pfam" id="PF00528">
    <property type="entry name" value="BPD_transp_1"/>
    <property type="match status" value="1"/>
</dbReference>
<dbReference type="AlphaFoldDB" id="A0A1B1K1J2"/>
<dbReference type="InterPro" id="IPR035906">
    <property type="entry name" value="MetI-like_sf"/>
</dbReference>
<dbReference type="Proteomes" id="UP000186108">
    <property type="component" value="Chromosome"/>
</dbReference>
<feature type="transmembrane region" description="Helical" evidence="7">
    <location>
        <begin position="174"/>
        <end position="195"/>
    </location>
</feature>
<accession>A0A1B1K1J2</accession>
<keyword evidence="5 7" id="KW-1133">Transmembrane helix</keyword>
<evidence type="ECO:0000256" key="1">
    <source>
        <dbReference type="ARBA" id="ARBA00004651"/>
    </source>
</evidence>
<feature type="domain" description="ABC transmembrane type-1" evidence="8">
    <location>
        <begin position="91"/>
        <end position="298"/>
    </location>
</feature>
<evidence type="ECO:0000313" key="9">
    <source>
        <dbReference type="EMBL" id="ANS26483.1"/>
    </source>
</evidence>
<dbReference type="PATRIC" id="fig|37919.13.peg.1818"/>
<feature type="transmembrane region" description="Helical" evidence="7">
    <location>
        <begin position="95"/>
        <end position="116"/>
    </location>
</feature>
<dbReference type="Gene3D" id="1.10.3720.10">
    <property type="entry name" value="MetI-like"/>
    <property type="match status" value="1"/>
</dbReference>
<dbReference type="EMBL" id="CP009111">
    <property type="protein sequence ID" value="ANS26483.1"/>
    <property type="molecule type" value="Genomic_DNA"/>
</dbReference>
<reference evidence="9 10" key="1">
    <citation type="submission" date="2014-07" db="EMBL/GenBank/DDBJ databases">
        <authorList>
            <person name="Zhang J.E."/>
            <person name="Yang H."/>
            <person name="Guo J."/>
            <person name="Deng Z."/>
            <person name="Luo H."/>
            <person name="Luo M."/>
            <person name="Zhao B."/>
        </authorList>
    </citation>
    <scope>NUCLEOTIDE SEQUENCE [LARGE SCALE GENOMIC DNA]</scope>
    <source>
        <strain evidence="9 10">1CP</strain>
    </source>
</reference>
<evidence type="ECO:0000256" key="7">
    <source>
        <dbReference type="RuleBase" id="RU363032"/>
    </source>
</evidence>
<dbReference type="InterPro" id="IPR051393">
    <property type="entry name" value="ABC_transporter_permease"/>
</dbReference>